<name>A0ABS3N800_9BACI</name>
<dbReference type="RefSeq" id="WP_207981219.1">
    <property type="nucleotide sequence ID" value="NZ_JAGDEL010000021.1"/>
</dbReference>
<organism evidence="2 3">
    <name type="scientific">Metabacillus bambusae</name>
    <dbReference type="NCBI Taxonomy" id="2795218"/>
    <lineage>
        <taxon>Bacteria</taxon>
        <taxon>Bacillati</taxon>
        <taxon>Bacillota</taxon>
        <taxon>Bacilli</taxon>
        <taxon>Bacillales</taxon>
        <taxon>Bacillaceae</taxon>
        <taxon>Metabacillus</taxon>
    </lineage>
</organism>
<dbReference type="InterPro" id="IPR010982">
    <property type="entry name" value="Lambda_DNA-bd_dom_sf"/>
</dbReference>
<evidence type="ECO:0000259" key="1">
    <source>
        <dbReference type="PROSITE" id="PS50943"/>
    </source>
</evidence>
<dbReference type="Pfam" id="PF01381">
    <property type="entry name" value="HTH_3"/>
    <property type="match status" value="1"/>
</dbReference>
<keyword evidence="3" id="KW-1185">Reference proteome</keyword>
<accession>A0ABS3N800</accession>
<dbReference type="CDD" id="cd00093">
    <property type="entry name" value="HTH_XRE"/>
    <property type="match status" value="1"/>
</dbReference>
<evidence type="ECO:0000313" key="3">
    <source>
        <dbReference type="Proteomes" id="UP000663981"/>
    </source>
</evidence>
<feature type="domain" description="HTH cro/C1-type" evidence="1">
    <location>
        <begin position="5"/>
        <end position="60"/>
    </location>
</feature>
<dbReference type="Gene3D" id="1.10.260.40">
    <property type="entry name" value="lambda repressor-like DNA-binding domains"/>
    <property type="match status" value="1"/>
</dbReference>
<dbReference type="PROSITE" id="PS50943">
    <property type="entry name" value="HTH_CROC1"/>
    <property type="match status" value="1"/>
</dbReference>
<dbReference type="Proteomes" id="UP000663981">
    <property type="component" value="Unassembled WGS sequence"/>
</dbReference>
<protein>
    <submittedName>
        <fullName evidence="2">Helix-turn-helix transcriptional regulator</fullName>
    </submittedName>
</protein>
<reference evidence="2 3" key="1">
    <citation type="submission" date="2021-03" db="EMBL/GenBank/DDBJ databases">
        <title>Whole genome sequence of Metabacillus bambusae BG109.</title>
        <authorList>
            <person name="Jeong J.W."/>
        </authorList>
    </citation>
    <scope>NUCLEOTIDE SEQUENCE [LARGE SCALE GENOMIC DNA]</scope>
    <source>
        <strain evidence="2 3">BG109</strain>
    </source>
</reference>
<gene>
    <name evidence="2" type="ORF">I7822_22010</name>
</gene>
<proteinExistence type="predicted"/>
<evidence type="ECO:0000313" key="2">
    <source>
        <dbReference type="EMBL" id="MBO1514303.1"/>
    </source>
</evidence>
<comment type="caution">
    <text evidence="2">The sequence shown here is derived from an EMBL/GenBank/DDBJ whole genome shotgun (WGS) entry which is preliminary data.</text>
</comment>
<dbReference type="InterPro" id="IPR001387">
    <property type="entry name" value="Cro/C1-type_HTH"/>
</dbReference>
<sequence>MRQRLVDERLKRKFTQKQVAEMLDISEVYVRKIEKGLRNPGRETMLKFEQLYGVQDRKLFPDLFQVSIDTKRIKVI</sequence>
<dbReference type="SUPFAM" id="SSF47413">
    <property type="entry name" value="lambda repressor-like DNA-binding domains"/>
    <property type="match status" value="1"/>
</dbReference>
<dbReference type="SMART" id="SM00530">
    <property type="entry name" value="HTH_XRE"/>
    <property type="match status" value="1"/>
</dbReference>
<dbReference type="EMBL" id="JAGDEL010000021">
    <property type="protein sequence ID" value="MBO1514303.1"/>
    <property type="molecule type" value="Genomic_DNA"/>
</dbReference>